<organism evidence="3 4">
    <name type="scientific">Cupriavidus oxalaticus</name>
    <dbReference type="NCBI Taxonomy" id="96344"/>
    <lineage>
        <taxon>Bacteria</taxon>
        <taxon>Pseudomonadati</taxon>
        <taxon>Pseudomonadota</taxon>
        <taxon>Betaproteobacteria</taxon>
        <taxon>Burkholderiales</taxon>
        <taxon>Burkholderiaceae</taxon>
        <taxon>Cupriavidus</taxon>
    </lineage>
</organism>
<geneLocation type="plasmid" evidence="3">
    <name>unnamed1</name>
</geneLocation>
<dbReference type="SUPFAM" id="SSF56059">
    <property type="entry name" value="Glutathione synthetase ATP-binding domain-like"/>
    <property type="match status" value="1"/>
</dbReference>
<dbReference type="Proteomes" id="UP000295294">
    <property type="component" value="Plasmid unnamed1"/>
</dbReference>
<dbReference type="Pfam" id="PF02655">
    <property type="entry name" value="ATP-grasp_3"/>
    <property type="match status" value="1"/>
</dbReference>
<sequence length="333" mass="35470">MMTRVFVYEYISGGETEADAMPQLLGQGRAMRDAMIADLARIGDVSVTCAVLPGEPLPACRGTSKVVCCMRAPDEDAPAFVRRQAACHDVSWIVAPESDGVLLGLHYMVGEARWLGCDAGAIALATSKRATAQHFGALGIAATRPWDDGQARQPEAGRWVVKPDDGAGSVATHAYDGFDAAHEAWLRRLAGGEPVVLEPWVEGEPISLSLLCGPGEVELLSVNRQRIRIDARGQVHDDGVLPNAIERNGRAGQLLAELAARLRGGMPGLRGFVGIDLVWHPERGPVVIEVNPRVTCAYAGLSAALGRNLACELLAGHQVRAERLETDGASHGR</sequence>
<dbReference type="RefSeq" id="WP_135706858.1">
    <property type="nucleotide sequence ID" value="NZ_CP038636.1"/>
</dbReference>
<dbReference type="InterPro" id="IPR003806">
    <property type="entry name" value="ATP-grasp_PylC-type"/>
</dbReference>
<dbReference type="InterPro" id="IPR040803">
    <property type="entry name" value="MfnD_preATP-grasp"/>
</dbReference>
<dbReference type="PROSITE" id="PS50975">
    <property type="entry name" value="ATP_GRASP"/>
    <property type="match status" value="1"/>
</dbReference>
<dbReference type="EMBL" id="CP038636">
    <property type="protein sequence ID" value="QBY55619.1"/>
    <property type="molecule type" value="Genomic_DNA"/>
</dbReference>
<protein>
    <submittedName>
        <fullName evidence="3">ATP-grasp domain-containing protein</fullName>
    </submittedName>
</protein>
<evidence type="ECO:0000256" key="1">
    <source>
        <dbReference type="PROSITE-ProRule" id="PRU00409"/>
    </source>
</evidence>
<dbReference type="Gene3D" id="3.30.470.20">
    <property type="entry name" value="ATP-grasp fold, B domain"/>
    <property type="match status" value="1"/>
</dbReference>
<evidence type="ECO:0000259" key="2">
    <source>
        <dbReference type="PROSITE" id="PS50975"/>
    </source>
</evidence>
<dbReference type="GO" id="GO:0046872">
    <property type="term" value="F:metal ion binding"/>
    <property type="evidence" value="ECO:0007669"/>
    <property type="project" value="InterPro"/>
</dbReference>
<dbReference type="Gene3D" id="3.40.50.11770">
    <property type="match status" value="1"/>
</dbReference>
<feature type="domain" description="ATP-grasp" evidence="2">
    <location>
        <begin position="132"/>
        <end position="318"/>
    </location>
</feature>
<gene>
    <name evidence="3" type="ORF">E0W60_31985</name>
</gene>
<keyword evidence="1" id="KW-0547">Nucleotide-binding</keyword>
<dbReference type="OrthoDB" id="271331at2"/>
<dbReference type="PIRSF" id="PIRSF016766">
    <property type="entry name" value="UCP016766_ATPgrasp"/>
    <property type="match status" value="1"/>
</dbReference>
<keyword evidence="3" id="KW-0614">Plasmid</keyword>
<dbReference type="Pfam" id="PF18301">
    <property type="entry name" value="preATP-grasp_3"/>
    <property type="match status" value="1"/>
</dbReference>
<dbReference type="AlphaFoldDB" id="A0A4P7LLC3"/>
<name>A0A4P7LLC3_9BURK</name>
<evidence type="ECO:0000313" key="4">
    <source>
        <dbReference type="Proteomes" id="UP000295294"/>
    </source>
</evidence>
<keyword evidence="1" id="KW-0067">ATP-binding</keyword>
<dbReference type="KEGG" id="cox:E0W60_31985"/>
<reference evidence="3 4" key="1">
    <citation type="submission" date="2019-03" db="EMBL/GenBank/DDBJ databases">
        <title>Efficiently degradation of phenoxyalkanoic acid herbicides by Cupriavidus oxalaticus strain X32.</title>
        <authorList>
            <person name="Sheng X."/>
        </authorList>
    </citation>
    <scope>NUCLEOTIDE SEQUENCE [LARGE SCALE GENOMIC DNA]</scope>
    <source>
        <strain evidence="3 4">X32</strain>
        <plasmid evidence="3 4">unnamed1</plasmid>
    </source>
</reference>
<proteinExistence type="predicted"/>
<dbReference type="InterPro" id="IPR024710">
    <property type="entry name" value="MfnD"/>
</dbReference>
<dbReference type="GO" id="GO:0005524">
    <property type="term" value="F:ATP binding"/>
    <property type="evidence" value="ECO:0007669"/>
    <property type="project" value="UniProtKB-UniRule"/>
</dbReference>
<accession>A0A4P7LLC3</accession>
<evidence type="ECO:0000313" key="3">
    <source>
        <dbReference type="EMBL" id="QBY55619.1"/>
    </source>
</evidence>
<dbReference type="InterPro" id="IPR011761">
    <property type="entry name" value="ATP-grasp"/>
</dbReference>